<comment type="caution">
    <text evidence="2">The sequence shown here is derived from an EMBL/GenBank/DDBJ whole genome shotgun (WGS) entry which is preliminary data.</text>
</comment>
<name>A0A1B6NY38_9ZZZZ</name>
<feature type="transmembrane region" description="Helical" evidence="1">
    <location>
        <begin position="12"/>
        <end position="32"/>
    </location>
</feature>
<evidence type="ECO:0000313" key="2">
    <source>
        <dbReference type="EMBL" id="KTF08310.1"/>
    </source>
</evidence>
<keyword evidence="1" id="KW-0472">Membrane</keyword>
<proteinExistence type="predicted"/>
<evidence type="ECO:0000256" key="1">
    <source>
        <dbReference type="SAM" id="Phobius"/>
    </source>
</evidence>
<dbReference type="EMBL" id="AYSL01000034">
    <property type="protein sequence ID" value="KTF08310.1"/>
    <property type="molecule type" value="Genomic_DNA"/>
</dbReference>
<dbReference type="AlphaFoldDB" id="A0A1B6NY38"/>
<protein>
    <submittedName>
        <fullName evidence="2">Uncharacterized protein</fullName>
    </submittedName>
</protein>
<keyword evidence="1" id="KW-0812">Transmembrane</keyword>
<sequence>MIYPVGLLGLKGSILALKVMALLPMAIMTSNARQDVFSWQVRFTNRRVLWLSAKVFWLA</sequence>
<reference evidence="2" key="1">
    <citation type="submission" date="2013-11" db="EMBL/GenBank/DDBJ databases">
        <title>Microbial diversity, functional groups and degradation webs in Northern and Southern Mediterranean and Red Sea marine crude oil polluted sites.</title>
        <authorList>
            <person name="Daffonchio D."/>
            <person name="Mapelli F."/>
            <person name="Ferrer M."/>
            <person name="Richter M."/>
            <person name="Cherif A."/>
            <person name="Malkawi H.I."/>
            <person name="Yakimov M.M."/>
            <person name="Abdel-Fattah Y.R."/>
            <person name="Blaghen M."/>
            <person name="Golyshin P.N."/>
            <person name="Kalogerakis N."/>
            <person name="Boon N."/>
            <person name="Magagnini M."/>
            <person name="Fava F."/>
        </authorList>
    </citation>
    <scope>NUCLEOTIDE SEQUENCE</scope>
</reference>
<gene>
    <name evidence="2" type="ORF">MGSAQ_000195</name>
</gene>
<keyword evidence="1" id="KW-1133">Transmembrane helix</keyword>
<accession>A0A1B6NY38</accession>
<organism evidence="2">
    <name type="scientific">marine sediment metagenome</name>
    <dbReference type="NCBI Taxonomy" id="412755"/>
    <lineage>
        <taxon>unclassified sequences</taxon>
        <taxon>metagenomes</taxon>
        <taxon>ecological metagenomes</taxon>
    </lineage>
</organism>